<evidence type="ECO:0000313" key="6">
    <source>
        <dbReference type="Proteomes" id="UP001627154"/>
    </source>
</evidence>
<dbReference type="InterPro" id="IPR045134">
    <property type="entry name" value="UHRF1/2-like"/>
</dbReference>
<dbReference type="InterPro" id="IPR000626">
    <property type="entry name" value="Ubiquitin-like_dom"/>
</dbReference>
<accession>A0ABD2W7C6</accession>
<dbReference type="PROSITE" id="PS51015">
    <property type="entry name" value="YDG"/>
    <property type="match status" value="1"/>
</dbReference>
<evidence type="ECO:0000259" key="3">
    <source>
        <dbReference type="PROSITE" id="PS50053"/>
    </source>
</evidence>
<dbReference type="PROSITE" id="PS50053">
    <property type="entry name" value="UBIQUITIN_2"/>
    <property type="match status" value="1"/>
</dbReference>
<proteinExistence type="predicted"/>
<dbReference type="EMBL" id="JBJJXI010000129">
    <property type="protein sequence ID" value="KAL3388599.1"/>
    <property type="molecule type" value="Genomic_DNA"/>
</dbReference>
<dbReference type="CDD" id="cd17039">
    <property type="entry name" value="Ubl_ubiquitin_like"/>
    <property type="match status" value="1"/>
</dbReference>
<evidence type="ECO:0008006" key="7">
    <source>
        <dbReference type="Google" id="ProtNLM"/>
    </source>
</evidence>
<evidence type="ECO:0000256" key="1">
    <source>
        <dbReference type="ARBA" id="ARBA00023242"/>
    </source>
</evidence>
<dbReference type="SUPFAM" id="SSF54236">
    <property type="entry name" value="Ubiquitin-like"/>
    <property type="match status" value="1"/>
</dbReference>
<dbReference type="Pfam" id="PF02182">
    <property type="entry name" value="SAD_SRA"/>
    <property type="match status" value="1"/>
</dbReference>
<evidence type="ECO:0000313" key="5">
    <source>
        <dbReference type="EMBL" id="KAL3388599.1"/>
    </source>
</evidence>
<feature type="domain" description="YDG" evidence="4">
    <location>
        <begin position="86"/>
        <end position="239"/>
    </location>
</feature>
<keyword evidence="6" id="KW-1185">Reference proteome</keyword>
<feature type="domain" description="Ubiquitin-like" evidence="3">
    <location>
        <begin position="1"/>
        <end position="77"/>
    </location>
</feature>
<organism evidence="5 6">
    <name type="scientific">Trichogramma kaykai</name>
    <dbReference type="NCBI Taxonomy" id="54128"/>
    <lineage>
        <taxon>Eukaryota</taxon>
        <taxon>Metazoa</taxon>
        <taxon>Ecdysozoa</taxon>
        <taxon>Arthropoda</taxon>
        <taxon>Hexapoda</taxon>
        <taxon>Insecta</taxon>
        <taxon>Pterygota</taxon>
        <taxon>Neoptera</taxon>
        <taxon>Endopterygota</taxon>
        <taxon>Hymenoptera</taxon>
        <taxon>Apocrita</taxon>
        <taxon>Proctotrupomorpha</taxon>
        <taxon>Chalcidoidea</taxon>
        <taxon>Trichogrammatidae</taxon>
        <taxon>Trichogramma</taxon>
    </lineage>
</organism>
<dbReference type="SMART" id="SM00466">
    <property type="entry name" value="SRA"/>
    <property type="match status" value="1"/>
</dbReference>
<dbReference type="Gene3D" id="2.30.280.10">
    <property type="entry name" value="SRA-YDG"/>
    <property type="match status" value="1"/>
</dbReference>
<dbReference type="Proteomes" id="UP001627154">
    <property type="component" value="Unassembled WGS sequence"/>
</dbReference>
<dbReference type="GO" id="GO:0005634">
    <property type="term" value="C:nucleus"/>
    <property type="evidence" value="ECO:0007669"/>
    <property type="project" value="UniProtKB-SubCell"/>
</dbReference>
<dbReference type="InterPro" id="IPR015947">
    <property type="entry name" value="PUA-like_sf"/>
</dbReference>
<evidence type="ECO:0000256" key="2">
    <source>
        <dbReference type="PROSITE-ProRule" id="PRU00358"/>
    </source>
</evidence>
<dbReference type="InterPro" id="IPR003105">
    <property type="entry name" value="SRA_YDG"/>
</dbReference>
<dbReference type="Gene3D" id="3.10.20.90">
    <property type="entry name" value="Phosphatidylinositol 3-kinase Catalytic Subunit, Chain A, domain 1"/>
    <property type="match status" value="1"/>
</dbReference>
<dbReference type="InterPro" id="IPR036987">
    <property type="entry name" value="SRA-YDG_sf"/>
</dbReference>
<comment type="subcellular location">
    <subcellularLocation>
        <location evidence="2">Nucleus</location>
    </subcellularLocation>
</comment>
<sequence>MRMKYVTSDWKREGYIIVSKTMTIFKLKEMMAEKMKIPPTRIMLTINNKSYGDNCLLEDYKIESHDEIRVIIVPKGRKIDELKRMGPIKGIEESMEWSGRGDLAASKVHTPTQPGISGDSIQGANSIVLSGGYEEDIDMGNVIFYTGAGSTNAHQTLTRGNKALTINCKDPFMINKATISSDYRNGVPLRVVRLIKYPHETKPNTWKEFYRYDGIFRVYGYWPLIGNQGFWIWHFCLIKDGALDSEIDFAIRCYNYSDLSYAWAMRTRSPA</sequence>
<protein>
    <recommendedName>
        <fullName evidence="7">Ubiquitin-like domain-containing protein</fullName>
    </recommendedName>
</protein>
<dbReference type="InterPro" id="IPR029071">
    <property type="entry name" value="Ubiquitin-like_domsf"/>
</dbReference>
<dbReference type="AlphaFoldDB" id="A0ABD2W7C6"/>
<name>A0ABD2W7C6_9HYME</name>
<gene>
    <name evidence="5" type="ORF">TKK_016316</name>
</gene>
<dbReference type="Pfam" id="PF11976">
    <property type="entry name" value="Rad60-SLD"/>
    <property type="match status" value="1"/>
</dbReference>
<comment type="caution">
    <text evidence="5">The sequence shown here is derived from an EMBL/GenBank/DDBJ whole genome shotgun (WGS) entry which is preliminary data.</text>
</comment>
<dbReference type="InterPro" id="IPR022617">
    <property type="entry name" value="Rad60/SUMO-like_dom"/>
</dbReference>
<dbReference type="PANTHER" id="PTHR14140:SF45">
    <property type="entry name" value="RING-TYPE E3 UBIQUITIN TRANSFERASE"/>
    <property type="match status" value="1"/>
</dbReference>
<reference evidence="5 6" key="1">
    <citation type="journal article" date="2024" name="bioRxiv">
        <title>A reference genome for Trichogramma kaykai: A tiny desert-dwelling parasitoid wasp with competing sex-ratio distorters.</title>
        <authorList>
            <person name="Culotta J."/>
            <person name="Lindsey A.R."/>
        </authorList>
    </citation>
    <scope>NUCLEOTIDE SEQUENCE [LARGE SCALE GENOMIC DNA]</scope>
    <source>
        <strain evidence="5 6">KSX58</strain>
    </source>
</reference>
<dbReference type="PANTHER" id="PTHR14140">
    <property type="entry name" value="E3 UBIQUITIN-PROTEIN LIGASE UHRF-RELATED"/>
    <property type="match status" value="1"/>
</dbReference>
<evidence type="ECO:0000259" key="4">
    <source>
        <dbReference type="PROSITE" id="PS51015"/>
    </source>
</evidence>
<keyword evidence="1 2" id="KW-0539">Nucleus</keyword>
<dbReference type="SUPFAM" id="SSF88697">
    <property type="entry name" value="PUA domain-like"/>
    <property type="match status" value="1"/>
</dbReference>